<dbReference type="Pfam" id="PF00098">
    <property type="entry name" value="zf-CCHC"/>
    <property type="match status" value="1"/>
</dbReference>
<keyword evidence="1" id="KW-0479">Metal-binding</keyword>
<keyword evidence="2" id="KW-0175">Coiled coil</keyword>
<gene>
    <name evidence="5" type="ORF">Tco_0773559</name>
</gene>
<keyword evidence="1" id="KW-0863">Zinc-finger</keyword>
<dbReference type="Proteomes" id="UP001151760">
    <property type="component" value="Unassembled WGS sequence"/>
</dbReference>
<evidence type="ECO:0000256" key="3">
    <source>
        <dbReference type="SAM" id="MobiDB-lite"/>
    </source>
</evidence>
<name>A0ABQ4ZQB6_9ASTR</name>
<reference evidence="5" key="1">
    <citation type="journal article" date="2022" name="Int. J. Mol. Sci.">
        <title>Draft Genome of Tanacetum Coccineum: Genomic Comparison of Closely Related Tanacetum-Family Plants.</title>
        <authorList>
            <person name="Yamashiro T."/>
            <person name="Shiraishi A."/>
            <person name="Nakayama K."/>
            <person name="Satake H."/>
        </authorList>
    </citation>
    <scope>NUCLEOTIDE SEQUENCE</scope>
</reference>
<dbReference type="SMART" id="SM00343">
    <property type="entry name" value="ZnF_C2HC"/>
    <property type="match status" value="1"/>
</dbReference>
<dbReference type="Pfam" id="PF14223">
    <property type="entry name" value="Retrotran_gag_2"/>
    <property type="match status" value="1"/>
</dbReference>
<evidence type="ECO:0000256" key="1">
    <source>
        <dbReference type="PROSITE-ProRule" id="PRU00047"/>
    </source>
</evidence>
<organism evidence="5 6">
    <name type="scientific">Tanacetum coccineum</name>
    <dbReference type="NCBI Taxonomy" id="301880"/>
    <lineage>
        <taxon>Eukaryota</taxon>
        <taxon>Viridiplantae</taxon>
        <taxon>Streptophyta</taxon>
        <taxon>Embryophyta</taxon>
        <taxon>Tracheophyta</taxon>
        <taxon>Spermatophyta</taxon>
        <taxon>Magnoliopsida</taxon>
        <taxon>eudicotyledons</taxon>
        <taxon>Gunneridae</taxon>
        <taxon>Pentapetalae</taxon>
        <taxon>asterids</taxon>
        <taxon>campanulids</taxon>
        <taxon>Asterales</taxon>
        <taxon>Asteraceae</taxon>
        <taxon>Asteroideae</taxon>
        <taxon>Anthemideae</taxon>
        <taxon>Anthemidinae</taxon>
        <taxon>Tanacetum</taxon>
    </lineage>
</organism>
<dbReference type="InterPro" id="IPR036875">
    <property type="entry name" value="Znf_CCHC_sf"/>
</dbReference>
<reference evidence="5" key="2">
    <citation type="submission" date="2022-01" db="EMBL/GenBank/DDBJ databases">
        <authorList>
            <person name="Yamashiro T."/>
            <person name="Shiraishi A."/>
            <person name="Satake H."/>
            <person name="Nakayama K."/>
        </authorList>
    </citation>
    <scope>NUCLEOTIDE SEQUENCE</scope>
</reference>
<feature type="coiled-coil region" evidence="2">
    <location>
        <begin position="185"/>
        <end position="212"/>
    </location>
</feature>
<protein>
    <submittedName>
        <fullName evidence="5">Retrovirus-related pol polyprotein from transposon TNT 1-94</fullName>
    </submittedName>
</protein>
<evidence type="ECO:0000259" key="4">
    <source>
        <dbReference type="PROSITE" id="PS50158"/>
    </source>
</evidence>
<dbReference type="PROSITE" id="PS50158">
    <property type="entry name" value="ZF_CCHC"/>
    <property type="match status" value="1"/>
</dbReference>
<evidence type="ECO:0000313" key="6">
    <source>
        <dbReference type="Proteomes" id="UP001151760"/>
    </source>
</evidence>
<keyword evidence="6" id="KW-1185">Reference proteome</keyword>
<feature type="region of interest" description="Disordered" evidence="3">
    <location>
        <begin position="229"/>
        <end position="283"/>
    </location>
</feature>
<accession>A0ABQ4ZQB6</accession>
<comment type="caution">
    <text evidence="5">The sequence shown here is derived from an EMBL/GenBank/DDBJ whole genome shotgun (WGS) entry which is preliminary data.</text>
</comment>
<feature type="domain" description="CCHC-type" evidence="4">
    <location>
        <begin position="362"/>
        <end position="377"/>
    </location>
</feature>
<proteinExistence type="predicted"/>
<keyword evidence="1" id="KW-0862">Zinc</keyword>
<feature type="coiled-coil region" evidence="2">
    <location>
        <begin position="521"/>
        <end position="548"/>
    </location>
</feature>
<feature type="compositionally biased region" description="Low complexity" evidence="3">
    <location>
        <begin position="241"/>
        <end position="253"/>
    </location>
</feature>
<dbReference type="Gene3D" id="4.10.60.10">
    <property type="entry name" value="Zinc finger, CCHC-type"/>
    <property type="match status" value="1"/>
</dbReference>
<sequence length="988" mass="113066">MRYIDTRPNGDALRKCILQGPYVPTTVIIPVVAATDNSPATPAREAVETVDNMSPDNKAYFQAEKEAIFLLLTRIVDEIYSTVDACKTANDMWIAIERLQQGESLNIQDVKTNLFWEFGRLTSHDVESMESYYSRFYKMMNEMVRNNLTVATMQVNVQFLQQLQQEWSRFVTIVKQNHDLDTVSYHKLFDVLKQYQKEVNEIRAKRIAKNANPLALVAAAQQYPDPYYQAPKPQRSFALTSKQSSSTRSHASSRINGKEDAKLIIPPSESESEEDNDHEQAQKDKEIQKNMALIAKYFKKLYKSTNNNLRTSSNSRNNNVDTSPLYAKDNSIGQFGNQRTVTVVGARETVGSQVVQQTGIQCYNCKEFGHFAKECRKPKRAKDYTYHKEKMLLCKQVKKGVPLQAEQADWLEDTDEEIDEQELEAYYSYMTKIQEVPNANSGTDAEPLEEVHYDDDYNVFANERQHSEQPESINNTCPMEKVDSNVIPDSPYMCTNANQDDQNADECDDERVALANLIANLKLDIDENKKIQKQLKKANESLIQELTECKSILEETSRTLWEATSTRDSCLVALQNKQTELEKYKAFNDRTVDYAKLEKKLNDTLGLLAQKELEIKEVLKLKAYEVSIVNEKHDQLVKKSLLTKSHYEGLIKEKTQIITDLKLKEDKDIDKMISLEKQLKFLSEIVYKRNQSVQTIHMLAPKCSTYNGRPTFANPMYLKKAQSKKPCLYEIPFDNSDPANSFVPEREETLTLEKESRSKLDKDLVKSFDYTKLNSLYENFKPASQEYHDQLDAMCSYLHSLSGITAQAELQCLYVHKVKEYECLAEKFSKQTEKVSNKEYNELVKSFSKLEQHLIFLEIALQNCKEQLNNDTVCKEKASNVFLKERVIHKTSVSRPQIKSTQVKDKSITACNDSLKSKTLNVNVVCATCGKCVFNSNHDACVLKFLNDVNARTKKPSVVPISARKPKSKANKFVATPHKKTIASDPTI</sequence>
<evidence type="ECO:0000256" key="2">
    <source>
        <dbReference type="SAM" id="Coils"/>
    </source>
</evidence>
<dbReference type="SUPFAM" id="SSF57756">
    <property type="entry name" value="Retrovirus zinc finger-like domains"/>
    <property type="match status" value="1"/>
</dbReference>
<dbReference type="InterPro" id="IPR001878">
    <property type="entry name" value="Znf_CCHC"/>
</dbReference>
<evidence type="ECO:0000313" key="5">
    <source>
        <dbReference type="EMBL" id="GJS90923.1"/>
    </source>
</evidence>
<dbReference type="EMBL" id="BQNB010011466">
    <property type="protein sequence ID" value="GJS90923.1"/>
    <property type="molecule type" value="Genomic_DNA"/>
</dbReference>